<dbReference type="Pfam" id="PF00097">
    <property type="entry name" value="zf-C3HC4"/>
    <property type="match status" value="1"/>
</dbReference>
<feature type="domain" description="RING-type" evidence="7">
    <location>
        <begin position="198"/>
        <end position="242"/>
    </location>
</feature>
<feature type="compositionally biased region" description="Acidic residues" evidence="5">
    <location>
        <begin position="653"/>
        <end position="665"/>
    </location>
</feature>
<evidence type="ECO:0000256" key="3">
    <source>
        <dbReference type="ARBA" id="ARBA00022833"/>
    </source>
</evidence>
<dbReference type="InterPro" id="IPR011011">
    <property type="entry name" value="Znf_FYVE_PHD"/>
</dbReference>
<keyword evidence="3" id="KW-0862">Zinc</keyword>
<dbReference type="Proteomes" id="UP000095280">
    <property type="component" value="Unplaced"/>
</dbReference>
<feature type="compositionally biased region" description="Low complexity" evidence="5">
    <location>
        <begin position="767"/>
        <end position="777"/>
    </location>
</feature>
<dbReference type="Pfam" id="PF00628">
    <property type="entry name" value="PHD"/>
    <property type="match status" value="2"/>
</dbReference>
<feature type="domain" description="RING-type" evidence="7">
    <location>
        <begin position="103"/>
        <end position="143"/>
    </location>
</feature>
<feature type="domain" description="RING-type" evidence="7">
    <location>
        <begin position="450"/>
        <end position="490"/>
    </location>
</feature>
<feature type="compositionally biased region" description="Acidic residues" evidence="5">
    <location>
        <begin position="799"/>
        <end position="810"/>
    </location>
</feature>
<evidence type="ECO:0000256" key="5">
    <source>
        <dbReference type="SAM" id="MobiDB-lite"/>
    </source>
</evidence>
<dbReference type="PROSITE" id="PS00518">
    <property type="entry name" value="ZF_RING_1"/>
    <property type="match status" value="2"/>
</dbReference>
<feature type="region of interest" description="Disordered" evidence="5">
    <location>
        <begin position="577"/>
        <end position="696"/>
    </location>
</feature>
<reference evidence="9" key="1">
    <citation type="submission" date="2016-11" db="UniProtKB">
        <authorList>
            <consortium name="WormBaseParasite"/>
        </authorList>
    </citation>
    <scope>IDENTIFICATION</scope>
</reference>
<dbReference type="SMART" id="SM00249">
    <property type="entry name" value="PHD"/>
    <property type="match status" value="4"/>
</dbReference>
<dbReference type="InterPro" id="IPR019786">
    <property type="entry name" value="Zinc_finger_PHD-type_CS"/>
</dbReference>
<dbReference type="InterPro" id="IPR047157">
    <property type="entry name" value="PHRF1/Atg35"/>
</dbReference>
<feature type="compositionally biased region" description="Acidic residues" evidence="5">
    <location>
        <begin position="624"/>
        <end position="634"/>
    </location>
</feature>
<keyword evidence="1" id="KW-0479">Metal-binding</keyword>
<dbReference type="PROSITE" id="PS50089">
    <property type="entry name" value="ZF_RING_2"/>
    <property type="match status" value="3"/>
</dbReference>
<dbReference type="InterPro" id="IPR013083">
    <property type="entry name" value="Znf_RING/FYVE/PHD"/>
</dbReference>
<feature type="compositionally biased region" description="Basic residues" evidence="5">
    <location>
        <begin position="589"/>
        <end position="604"/>
    </location>
</feature>
<dbReference type="InterPro" id="IPR018957">
    <property type="entry name" value="Znf_C3HC4_RING-type"/>
</dbReference>
<evidence type="ECO:0000256" key="1">
    <source>
        <dbReference type="ARBA" id="ARBA00022723"/>
    </source>
</evidence>
<dbReference type="SUPFAM" id="SSF57850">
    <property type="entry name" value="RING/U-box"/>
    <property type="match status" value="2"/>
</dbReference>
<keyword evidence="8" id="KW-1185">Reference proteome</keyword>
<feature type="compositionally biased region" description="Basic and acidic residues" evidence="5">
    <location>
        <begin position="666"/>
        <end position="679"/>
    </location>
</feature>
<dbReference type="PANTHER" id="PTHR12618">
    <property type="entry name" value="PHD AND RING FINGER DOMAIN-CONTAINING PROTEIN 1"/>
    <property type="match status" value="1"/>
</dbReference>
<protein>
    <submittedName>
        <fullName evidence="9">RING-type domain-containing protein</fullName>
    </submittedName>
</protein>
<dbReference type="PROSITE" id="PS50016">
    <property type="entry name" value="ZF_PHD_2"/>
    <property type="match status" value="2"/>
</dbReference>
<feature type="compositionally biased region" description="Low complexity" evidence="5">
    <location>
        <begin position="276"/>
        <end position="294"/>
    </location>
</feature>
<keyword evidence="2 4" id="KW-0863">Zinc-finger</keyword>
<evidence type="ECO:0000313" key="9">
    <source>
        <dbReference type="WBParaSite" id="maker-uti_cns_0046631-snap-gene-0.3-mRNA-1"/>
    </source>
</evidence>
<feature type="compositionally biased region" description="Polar residues" evidence="5">
    <location>
        <begin position="814"/>
        <end position="839"/>
    </location>
</feature>
<dbReference type="GO" id="GO:0008270">
    <property type="term" value="F:zinc ion binding"/>
    <property type="evidence" value="ECO:0007669"/>
    <property type="project" value="UniProtKB-KW"/>
</dbReference>
<evidence type="ECO:0000259" key="7">
    <source>
        <dbReference type="PROSITE" id="PS50089"/>
    </source>
</evidence>
<proteinExistence type="predicted"/>
<dbReference type="InterPro" id="IPR001841">
    <property type="entry name" value="Znf_RING"/>
</dbReference>
<feature type="region of interest" description="Disordered" evidence="5">
    <location>
        <begin position="731"/>
        <end position="839"/>
    </location>
</feature>
<organism evidence="8 9">
    <name type="scientific">Macrostomum lignano</name>
    <dbReference type="NCBI Taxonomy" id="282301"/>
    <lineage>
        <taxon>Eukaryota</taxon>
        <taxon>Metazoa</taxon>
        <taxon>Spiralia</taxon>
        <taxon>Lophotrochozoa</taxon>
        <taxon>Platyhelminthes</taxon>
        <taxon>Rhabditophora</taxon>
        <taxon>Macrostomorpha</taxon>
        <taxon>Macrostomida</taxon>
        <taxon>Macrostomidae</taxon>
        <taxon>Macrostomum</taxon>
    </lineage>
</organism>
<dbReference type="InterPro" id="IPR001965">
    <property type="entry name" value="Znf_PHD"/>
</dbReference>
<evidence type="ECO:0000313" key="8">
    <source>
        <dbReference type="Proteomes" id="UP000095280"/>
    </source>
</evidence>
<dbReference type="Gene3D" id="3.30.40.10">
    <property type="entry name" value="Zinc/RING finger domain, C3HC4 (zinc finger)"/>
    <property type="match status" value="4"/>
</dbReference>
<evidence type="ECO:0000259" key="6">
    <source>
        <dbReference type="PROSITE" id="PS50016"/>
    </source>
</evidence>
<dbReference type="SMART" id="SM00184">
    <property type="entry name" value="RING"/>
    <property type="match status" value="4"/>
</dbReference>
<dbReference type="SUPFAM" id="SSF57903">
    <property type="entry name" value="FYVE/PHD zinc finger"/>
    <property type="match status" value="2"/>
</dbReference>
<evidence type="ECO:0000256" key="2">
    <source>
        <dbReference type="ARBA" id="ARBA00022771"/>
    </source>
</evidence>
<feature type="compositionally biased region" description="Low complexity" evidence="5">
    <location>
        <begin position="639"/>
        <end position="652"/>
    </location>
</feature>
<feature type="domain" description="PHD-type" evidence="6">
    <location>
        <begin position="195"/>
        <end position="244"/>
    </location>
</feature>
<feature type="region of interest" description="Disordered" evidence="5">
    <location>
        <begin position="275"/>
        <end position="322"/>
    </location>
</feature>
<accession>A0A1I8JA39</accession>
<evidence type="ECO:0000256" key="4">
    <source>
        <dbReference type="PROSITE-ProRule" id="PRU00175"/>
    </source>
</evidence>
<name>A0A1I8JA39_9PLAT</name>
<dbReference type="AlphaFoldDB" id="A0A1I8JA39"/>
<dbReference type="PROSITE" id="PS01359">
    <property type="entry name" value="ZF_PHD_1"/>
    <property type="match status" value="2"/>
</dbReference>
<dbReference type="InterPro" id="IPR017907">
    <property type="entry name" value="Znf_RING_CS"/>
</dbReference>
<feature type="compositionally biased region" description="Low complexity" evidence="5">
    <location>
        <begin position="742"/>
        <end position="759"/>
    </location>
</feature>
<sequence length="839" mass="89732">SSLIRPFAAPQQSRQCQICQSGDSGGCGSSVELCHLTGCSQHWFHPACLFASLAGSDLTSCPGQCSPNSSSSNEICFHEYLAGLDIAYCGDQVLKLDPSQHRCSVCFEYPAGEVATPECCDHAFCLACLRHWSEQSDRCPACRRHYRLLFCYSRLGGPLLRRERLSAADVRPAAAPGMSSGSVSDLFRRCGRRRLLDCGVCRRPVADRLAVQCADCEAAFHADCCGQQQPPSAPSWLCPDCRSAIERAVENLDTDNSSSSSSPIGAPVRAGRKRVAAFSASSSSSSTSSTSPPVTRRPRVVRPAVPDSSSAEDADDSAAAGAAAAVLTTAPADAEAVDRGVEDSSSKSPACGDRHCRLCNAKFTRYEFAESCPRHRFHLACLLAYAEQRRRVTDEAAASASSTSSATAAAALPCPVPNCGIQFDSVTLRRRPGGRIVDRIDFAEHPSFSCPVCCEPISGRVARPDCCRHAFCLPCLTEWCRTANTCPLDRLEFSTVMVASRFGPGATVERIAAPQPEQRQQQLQSLLDASDDFPTIDEICAVCYQGDREDELLLCDTCDAAYHLDCLDPPLAAVPPGQWNCPRCPQQQQRRRRRLRHPVASRRRFAVEEASSSSSIADGVSDAADGEIGEDEQRDESMTSSTATSTTTTATADSDDSDDNDDESDLDYRPRRAATDRPGSRVAGGRGRGLESVSGVGQRLRRIRPRSAAVAAAAAIAAFPEPCLSVTDVAAGRGRSSRRPGRPTAAAASRSCNNNNINHNHNRRSRLSGSTAAAGRGRAARRRRQAGGGRSAGTSSFIVDDDDDNGDDSSDASNESQSLQEAASSVRSESDDSVQTSFE</sequence>
<dbReference type="WBParaSite" id="maker-uti_cns_0046631-snap-gene-0.3-mRNA-1">
    <property type="protein sequence ID" value="maker-uti_cns_0046631-snap-gene-0.3-mRNA-1"/>
    <property type="gene ID" value="maker-uti_cns_0046631-snap-gene-0.3"/>
</dbReference>
<feature type="domain" description="PHD-type" evidence="6">
    <location>
        <begin position="537"/>
        <end position="587"/>
    </location>
</feature>
<feature type="compositionally biased region" description="Low complexity" evidence="5">
    <location>
        <begin position="608"/>
        <end position="623"/>
    </location>
</feature>
<dbReference type="PANTHER" id="PTHR12618:SF20">
    <property type="entry name" value="PHD AND RING FINGER DOMAIN-CONTAINING PROTEIN 1"/>
    <property type="match status" value="1"/>
</dbReference>
<dbReference type="InterPro" id="IPR019787">
    <property type="entry name" value="Znf_PHD-finger"/>
</dbReference>